<evidence type="ECO:0000256" key="1">
    <source>
        <dbReference type="SAM" id="MobiDB-lite"/>
    </source>
</evidence>
<evidence type="ECO:0000313" key="3">
    <source>
        <dbReference type="EMBL" id="NYG35810.1"/>
    </source>
</evidence>
<keyword evidence="3" id="KW-0645">Protease</keyword>
<keyword evidence="3" id="KW-0378">Hydrolase</keyword>
<dbReference type="Proteomes" id="UP000592181">
    <property type="component" value="Unassembled WGS sequence"/>
</dbReference>
<dbReference type="EMBL" id="JACBZX010000001">
    <property type="protein sequence ID" value="NYG35810.1"/>
    <property type="molecule type" value="Genomic_DNA"/>
</dbReference>
<dbReference type="GO" id="GO:0006508">
    <property type="term" value="P:proteolysis"/>
    <property type="evidence" value="ECO:0007669"/>
    <property type="project" value="UniProtKB-KW"/>
</dbReference>
<evidence type="ECO:0000256" key="2">
    <source>
        <dbReference type="SAM" id="Phobius"/>
    </source>
</evidence>
<organism evidence="3 4">
    <name type="scientific">Janibacter alkaliphilus</name>
    <dbReference type="NCBI Taxonomy" id="1069963"/>
    <lineage>
        <taxon>Bacteria</taxon>
        <taxon>Bacillati</taxon>
        <taxon>Actinomycetota</taxon>
        <taxon>Actinomycetes</taxon>
        <taxon>Micrococcales</taxon>
        <taxon>Intrasporangiaceae</taxon>
        <taxon>Janibacter</taxon>
    </lineage>
</organism>
<proteinExistence type="predicted"/>
<reference evidence="3 4" key="1">
    <citation type="submission" date="2020-07" db="EMBL/GenBank/DDBJ databases">
        <title>Sequencing the genomes of 1000 actinobacteria strains.</title>
        <authorList>
            <person name="Klenk H.-P."/>
        </authorList>
    </citation>
    <scope>NUCLEOTIDE SEQUENCE [LARGE SCALE GENOMIC DNA]</scope>
    <source>
        <strain evidence="3 4">DSM 24723</strain>
    </source>
</reference>
<accession>A0A852X3D1</accession>
<dbReference type="RefSeq" id="WP_179461424.1">
    <property type="nucleotide sequence ID" value="NZ_JACBZX010000001.1"/>
</dbReference>
<dbReference type="GO" id="GO:0008233">
    <property type="term" value="F:peptidase activity"/>
    <property type="evidence" value="ECO:0007669"/>
    <property type="project" value="UniProtKB-KW"/>
</dbReference>
<name>A0A852X3D1_9MICO</name>
<keyword evidence="2" id="KW-0812">Transmembrane</keyword>
<protein>
    <submittedName>
        <fullName evidence="3">Membrane protein implicated in regulation of membrane protease activity</fullName>
    </submittedName>
</protein>
<keyword evidence="2" id="KW-1133">Transmembrane helix</keyword>
<feature type="compositionally biased region" description="Basic and acidic residues" evidence="1">
    <location>
        <begin position="70"/>
        <end position="84"/>
    </location>
</feature>
<evidence type="ECO:0000313" key="4">
    <source>
        <dbReference type="Proteomes" id="UP000592181"/>
    </source>
</evidence>
<feature type="region of interest" description="Disordered" evidence="1">
    <location>
        <begin position="42"/>
        <end position="84"/>
    </location>
</feature>
<keyword evidence="2" id="KW-0472">Membrane</keyword>
<comment type="caution">
    <text evidence="3">The sequence shown here is derived from an EMBL/GenBank/DDBJ whole genome shotgun (WGS) entry which is preliminary data.</text>
</comment>
<gene>
    <name evidence="3" type="ORF">BJY28_000279</name>
</gene>
<sequence length="84" mass="9393">MTGPSTEIGPGWWAFVAFFFLAVALWLLMRSMFTRLRRMRLADEQRQREQQAGADPGQRAPGTEPGSAGEPDRRGEGERGRGEV</sequence>
<feature type="transmembrane region" description="Helical" evidence="2">
    <location>
        <begin position="12"/>
        <end position="29"/>
    </location>
</feature>
<dbReference type="AlphaFoldDB" id="A0A852X3D1"/>
<keyword evidence="4" id="KW-1185">Reference proteome</keyword>